<name>A0A6P1C0Y5_9BRAD</name>
<proteinExistence type="predicted"/>
<dbReference type="AlphaFoldDB" id="A0A6P1C0Y5"/>
<evidence type="ECO:0000256" key="1">
    <source>
        <dbReference type="SAM" id="MobiDB-lite"/>
    </source>
</evidence>
<organism evidence="2 3">
    <name type="scientific">Bradyrhizobium uaiense</name>
    <dbReference type="NCBI Taxonomy" id="2594946"/>
    <lineage>
        <taxon>Bacteria</taxon>
        <taxon>Pseudomonadati</taxon>
        <taxon>Pseudomonadota</taxon>
        <taxon>Alphaproteobacteria</taxon>
        <taxon>Hyphomicrobiales</taxon>
        <taxon>Nitrobacteraceae</taxon>
        <taxon>Bradyrhizobium</taxon>
    </lineage>
</organism>
<keyword evidence="3" id="KW-1185">Reference proteome</keyword>
<reference evidence="2 3" key="1">
    <citation type="journal article" date="2020" name="Arch. Microbiol.">
        <title>Bradyrhizobium uaiense sp. nov., a new highly efficient cowpea symbiont.</title>
        <authorList>
            <person name="Cabral Michel D."/>
            <person name="Azarias Guimaraes A."/>
            <person name="Martins da Costa E."/>
            <person name="Soares de Carvalho T."/>
            <person name="Balsanelli E."/>
            <person name="Willems A."/>
            <person name="Maltempi de Souza E."/>
            <person name="de Souza Moreira F.M."/>
        </authorList>
    </citation>
    <scope>NUCLEOTIDE SEQUENCE [LARGE SCALE GENOMIC DNA]</scope>
    <source>
        <strain evidence="2 3">UFLA 03-164</strain>
    </source>
</reference>
<evidence type="ECO:0000313" key="2">
    <source>
        <dbReference type="EMBL" id="NEV03223.1"/>
    </source>
</evidence>
<dbReference type="Proteomes" id="UP000468531">
    <property type="component" value="Unassembled WGS sequence"/>
</dbReference>
<feature type="region of interest" description="Disordered" evidence="1">
    <location>
        <begin position="1"/>
        <end position="22"/>
    </location>
</feature>
<gene>
    <name evidence="2" type="ORF">FNJ47_48955</name>
</gene>
<feature type="compositionally biased region" description="Basic and acidic residues" evidence="1">
    <location>
        <begin position="1"/>
        <end position="12"/>
    </location>
</feature>
<evidence type="ECO:0000313" key="3">
    <source>
        <dbReference type="Proteomes" id="UP000468531"/>
    </source>
</evidence>
<dbReference type="EMBL" id="VKHP01001004">
    <property type="protein sequence ID" value="NEV03223.1"/>
    <property type="molecule type" value="Genomic_DNA"/>
</dbReference>
<protein>
    <submittedName>
        <fullName evidence="2">Uncharacterized protein</fullName>
    </submittedName>
</protein>
<comment type="caution">
    <text evidence="2">The sequence shown here is derived from an EMBL/GenBank/DDBJ whole genome shotgun (WGS) entry which is preliminary data.</text>
</comment>
<sequence>RPASAARRDSRSPRRSWAGRCRSRQFQRTVTADAQATIEWSRLGFIVRNPYQPGAKSADDLTYKYISVERS</sequence>
<accession>A0A6P1C0Y5</accession>
<feature type="non-terminal residue" evidence="2">
    <location>
        <position position="1"/>
    </location>
</feature>